<organism evidence="1">
    <name type="scientific">Notodromas monacha</name>
    <dbReference type="NCBI Taxonomy" id="399045"/>
    <lineage>
        <taxon>Eukaryota</taxon>
        <taxon>Metazoa</taxon>
        <taxon>Ecdysozoa</taxon>
        <taxon>Arthropoda</taxon>
        <taxon>Crustacea</taxon>
        <taxon>Oligostraca</taxon>
        <taxon>Ostracoda</taxon>
        <taxon>Podocopa</taxon>
        <taxon>Podocopida</taxon>
        <taxon>Cypridocopina</taxon>
        <taxon>Cypridoidea</taxon>
        <taxon>Cyprididae</taxon>
        <taxon>Notodromas</taxon>
    </lineage>
</organism>
<dbReference type="OrthoDB" id="6381855at2759"/>
<keyword evidence="2" id="KW-1185">Reference proteome</keyword>
<sequence>MDLTVEILSSDPETGLVGLALCKPTVTYVGSALSSAALSTTSAPTMYPNPSFPQINDKAIFSFGSVVNTDVTTDTATNASLIKIEFCAALVDSGTNLSPVYLTAGADYASELYIWIGQDQLTPSYANRATTYAASATVISSPASTTIGAGDADGIVFEVAITHPFTPISFSTLDPDYKDTTYAASATVISSPASTTIGAGDADGIVFEVAITHPFTPISFSTLDPDYKDFNKNSGLRTTFNTAATIGSSRIFLNVYNFTVGAAITRSATKLFTMEQVTLISSSITIPTGGSIVHLVKQRATATAPAWFNYLLTVKPPAGMTACGARMVFAGGNLACVPPLNGGAVIKNADGSMNIYLTVKNTFAFSEDPVQNEAWIEITVTHSSGMGGTLIFSDGGGNDVGKEINISNSVDSLTTLGSGIPTGVIQQQPSASLLWYTSGQISYDAVITLPVSNVLFEAMGQTTAAGINIRICRAELTFAGRGVGCLNPLMPPTATYSKSAAATLYDDKVSIQLGSFCGSKVTPQNSTHDRVLIFNVVADLPYQASTTAQAYKMSAGAHLTDTVLWVGNLDFNVQPLTTVPEYALTVFPTVVSFFSGGVAVGSSARVSFALKFPPNSIGNYAFILASSDTNVAICQLKFIHIGKNFPCVDASPDGKFARDQSTRLTYERHDVLTPALGNKQAVLEFGILNNIGTFPLVSASQYDPSTIVVEAMILVSSTAVGTPTLTGLLAWTGLTTTSAQNVVTLALNGTAPAGATASAFSITAADRDQKVVAGYALGIPKEISIDIAPLVTNGSIFLDKMGVIVRNPTPDTAPFNICCAAVSFAGKNYPCLNHTGLGYTTTNVTTAAGAIIVNSVLLNLGGLCYEPLSTANGSEKLTVTAFINVDRYTGTFAGSISVEAEIAINAVPSGQKSTLTLAKTSTALVPDSVSGSVDLLLFSNGTYNNTGIGSPIRARIGEFLWIPFQVCMLPSSLITF</sequence>
<dbReference type="EMBL" id="CAJPEX010005457">
    <property type="protein sequence ID" value="CAG0923608.1"/>
    <property type="molecule type" value="Genomic_DNA"/>
</dbReference>
<proteinExistence type="predicted"/>
<dbReference type="Proteomes" id="UP000678499">
    <property type="component" value="Unassembled WGS sequence"/>
</dbReference>
<dbReference type="EMBL" id="OA887494">
    <property type="protein sequence ID" value="CAD7283456.1"/>
    <property type="molecule type" value="Genomic_DNA"/>
</dbReference>
<protein>
    <submittedName>
        <fullName evidence="1">Uncharacterized protein</fullName>
    </submittedName>
</protein>
<dbReference type="AlphaFoldDB" id="A0A7R9GK81"/>
<feature type="non-terminal residue" evidence="1">
    <location>
        <position position="1"/>
    </location>
</feature>
<gene>
    <name evidence="1" type="ORF">NMOB1V02_LOCUS11071</name>
</gene>
<evidence type="ECO:0000313" key="2">
    <source>
        <dbReference type="Proteomes" id="UP000678499"/>
    </source>
</evidence>
<name>A0A7R9GK81_9CRUS</name>
<accession>A0A7R9GK81</accession>
<evidence type="ECO:0000313" key="1">
    <source>
        <dbReference type="EMBL" id="CAD7283456.1"/>
    </source>
</evidence>
<reference evidence="1" key="1">
    <citation type="submission" date="2020-11" db="EMBL/GenBank/DDBJ databases">
        <authorList>
            <person name="Tran Van P."/>
        </authorList>
    </citation>
    <scope>NUCLEOTIDE SEQUENCE</scope>
</reference>